<reference evidence="2 3" key="1">
    <citation type="submission" date="2019-03" db="EMBL/GenBank/DDBJ databases">
        <title>Genomic Encyclopedia of Type Strains, Phase III (KMG-III): the genomes of soil and plant-associated and newly described type strains.</title>
        <authorList>
            <person name="Whitman W."/>
        </authorList>
    </citation>
    <scope>NUCLEOTIDE SEQUENCE [LARGE SCALE GENOMIC DNA]</scope>
    <source>
        <strain evidence="2 3">CGMCC 1.12801</strain>
    </source>
</reference>
<dbReference type="EMBL" id="SNZV01000011">
    <property type="protein sequence ID" value="TDS08873.1"/>
    <property type="molecule type" value="Genomic_DNA"/>
</dbReference>
<evidence type="ECO:0000256" key="1">
    <source>
        <dbReference type="SAM" id="SignalP"/>
    </source>
</evidence>
<protein>
    <submittedName>
        <fullName evidence="2">Uncharacterized protein</fullName>
    </submittedName>
</protein>
<organism evidence="2 3">
    <name type="scientific">Sphingobacterium paludis</name>
    <dbReference type="NCBI Taxonomy" id="1476465"/>
    <lineage>
        <taxon>Bacteria</taxon>
        <taxon>Pseudomonadati</taxon>
        <taxon>Bacteroidota</taxon>
        <taxon>Sphingobacteriia</taxon>
        <taxon>Sphingobacteriales</taxon>
        <taxon>Sphingobacteriaceae</taxon>
        <taxon>Sphingobacterium</taxon>
    </lineage>
</organism>
<accession>A0A4V3E0W3</accession>
<sequence>MKKIATSLLLLLLNLANSFAQQDILKHVNSYHIKPEGYLTDLDTIIALDNTIARQIYAPGYESMIEKLNPGRAYFRTQYPSTGLVQPYGLAQPCLISISWYPQSSRLSTTTIEEQTTKLFNAFTVPEFMDTRVIRYIKNDTKHAGYMYNTKHHIVFFVILSMEKRELVRGTIKINPTSEQMRETFVNAFINNLQFEPYSPTVANPEPPISSGVNSRKKR</sequence>
<evidence type="ECO:0000313" key="2">
    <source>
        <dbReference type="EMBL" id="TDS08873.1"/>
    </source>
</evidence>
<keyword evidence="1" id="KW-0732">Signal</keyword>
<keyword evidence="3" id="KW-1185">Reference proteome</keyword>
<feature type="signal peptide" evidence="1">
    <location>
        <begin position="1"/>
        <end position="20"/>
    </location>
</feature>
<dbReference type="Proteomes" id="UP000294752">
    <property type="component" value="Unassembled WGS sequence"/>
</dbReference>
<name>A0A4V3E0W3_9SPHI</name>
<gene>
    <name evidence="2" type="ORF">B0I21_1112</name>
</gene>
<dbReference type="RefSeq" id="WP_133641843.1">
    <property type="nucleotide sequence ID" value="NZ_SNZV01000011.1"/>
</dbReference>
<dbReference type="AlphaFoldDB" id="A0A4V3E0W3"/>
<comment type="caution">
    <text evidence="2">The sequence shown here is derived from an EMBL/GenBank/DDBJ whole genome shotgun (WGS) entry which is preliminary data.</text>
</comment>
<feature type="chain" id="PRO_5020358808" evidence="1">
    <location>
        <begin position="21"/>
        <end position="219"/>
    </location>
</feature>
<proteinExistence type="predicted"/>
<evidence type="ECO:0000313" key="3">
    <source>
        <dbReference type="Proteomes" id="UP000294752"/>
    </source>
</evidence>